<dbReference type="SMART" id="SM00034">
    <property type="entry name" value="CLECT"/>
    <property type="match status" value="1"/>
</dbReference>
<dbReference type="InterPro" id="IPR001304">
    <property type="entry name" value="C-type_lectin-like"/>
</dbReference>
<reference evidence="4" key="1">
    <citation type="submission" date="2025-08" db="UniProtKB">
        <authorList>
            <consortium name="RefSeq"/>
        </authorList>
    </citation>
    <scope>IDENTIFICATION</scope>
    <source>
        <strain evidence="4">15112-1751.03</strain>
        <tissue evidence="4">Whole Adult</tissue>
    </source>
</reference>
<dbReference type="InterPro" id="IPR016186">
    <property type="entry name" value="C-type_lectin-like/link_sf"/>
</dbReference>
<keyword evidence="1" id="KW-0732">Signal</keyword>
<dbReference type="GeneID" id="117568521"/>
<evidence type="ECO:0000313" key="3">
    <source>
        <dbReference type="Proteomes" id="UP000515160"/>
    </source>
</evidence>
<evidence type="ECO:0000259" key="2">
    <source>
        <dbReference type="PROSITE" id="PS50041"/>
    </source>
</evidence>
<feature type="chain" id="PRO_5028245212" evidence="1">
    <location>
        <begin position="19"/>
        <end position="168"/>
    </location>
</feature>
<organism evidence="3 4">
    <name type="scientific">Drosophila albomicans</name>
    <name type="common">Fruit fly</name>
    <dbReference type="NCBI Taxonomy" id="7291"/>
    <lineage>
        <taxon>Eukaryota</taxon>
        <taxon>Metazoa</taxon>
        <taxon>Ecdysozoa</taxon>
        <taxon>Arthropoda</taxon>
        <taxon>Hexapoda</taxon>
        <taxon>Insecta</taxon>
        <taxon>Pterygota</taxon>
        <taxon>Neoptera</taxon>
        <taxon>Endopterygota</taxon>
        <taxon>Diptera</taxon>
        <taxon>Brachycera</taxon>
        <taxon>Muscomorpha</taxon>
        <taxon>Ephydroidea</taxon>
        <taxon>Drosophilidae</taxon>
        <taxon>Drosophila</taxon>
    </lineage>
</organism>
<dbReference type="Proteomes" id="UP000515160">
    <property type="component" value="Chromosome 3"/>
</dbReference>
<feature type="domain" description="C-type lectin" evidence="2">
    <location>
        <begin position="39"/>
        <end position="161"/>
    </location>
</feature>
<name>A0A6P8WS97_DROAB</name>
<gene>
    <name evidence="4" type="primary">LOC117568521</name>
</gene>
<dbReference type="Gene3D" id="3.10.100.10">
    <property type="entry name" value="Mannose-Binding Protein A, subunit A"/>
    <property type="match status" value="1"/>
</dbReference>
<dbReference type="SUPFAM" id="SSF56436">
    <property type="entry name" value="C-type lectin-like"/>
    <property type="match status" value="1"/>
</dbReference>
<feature type="signal peptide" evidence="1">
    <location>
        <begin position="1"/>
        <end position="18"/>
    </location>
</feature>
<dbReference type="AlphaFoldDB" id="A0A6P8WS97"/>
<dbReference type="PROSITE" id="PS50041">
    <property type="entry name" value="C_TYPE_LECTIN_2"/>
    <property type="match status" value="1"/>
</dbReference>
<accession>A0A6P8WS97</accession>
<dbReference type="Pfam" id="PF00059">
    <property type="entry name" value="Lectin_C"/>
    <property type="match status" value="1"/>
</dbReference>
<proteinExistence type="predicted"/>
<evidence type="ECO:0000256" key="1">
    <source>
        <dbReference type="SAM" id="SignalP"/>
    </source>
</evidence>
<protein>
    <submittedName>
        <fullName evidence="4">Lectin BRA-3-like</fullName>
    </submittedName>
</protein>
<dbReference type="OrthoDB" id="6727623at2759"/>
<sequence length="168" mass="19418">MKYLGLTILFLLCTVSWAEDEELQDEEPPLNIALTFFNYNSSSYGFSLYDKVSWFQAELICRSAGYTLLDIPTDTIQESIKEILLSSGLDLSFYSDNSLWTSGTNLGSWGHYVWQSTGQRITYNEFLENPPTDHPFCIGYNVATSYWHHQYCRDERYFICKEVTTATC</sequence>
<evidence type="ECO:0000313" key="4">
    <source>
        <dbReference type="RefSeq" id="XP_034105114.1"/>
    </source>
</evidence>
<dbReference type="RefSeq" id="XP_034105114.1">
    <property type="nucleotide sequence ID" value="XM_034249223.1"/>
</dbReference>
<keyword evidence="3" id="KW-1185">Reference proteome</keyword>
<dbReference type="InterPro" id="IPR016187">
    <property type="entry name" value="CTDL_fold"/>
</dbReference>
<dbReference type="CDD" id="cd00037">
    <property type="entry name" value="CLECT"/>
    <property type="match status" value="1"/>
</dbReference>